<evidence type="ECO:0000313" key="1">
    <source>
        <dbReference type="EMBL" id="KKM85377.1"/>
    </source>
</evidence>
<proteinExistence type="predicted"/>
<reference evidence="1" key="1">
    <citation type="journal article" date="2015" name="Nature">
        <title>Complex archaea that bridge the gap between prokaryotes and eukaryotes.</title>
        <authorList>
            <person name="Spang A."/>
            <person name="Saw J.H."/>
            <person name="Jorgensen S.L."/>
            <person name="Zaremba-Niedzwiedzka K."/>
            <person name="Martijn J."/>
            <person name="Lind A.E."/>
            <person name="van Eijk R."/>
            <person name="Schleper C."/>
            <person name="Guy L."/>
            <person name="Ettema T.J."/>
        </authorList>
    </citation>
    <scope>NUCLEOTIDE SEQUENCE</scope>
</reference>
<accession>A0A0F9NVT4</accession>
<protein>
    <submittedName>
        <fullName evidence="1">Uncharacterized protein</fullName>
    </submittedName>
</protein>
<dbReference type="EMBL" id="LAZR01007422">
    <property type="protein sequence ID" value="KKM85377.1"/>
    <property type="molecule type" value="Genomic_DNA"/>
</dbReference>
<organism evidence="1">
    <name type="scientific">marine sediment metagenome</name>
    <dbReference type="NCBI Taxonomy" id="412755"/>
    <lineage>
        <taxon>unclassified sequences</taxon>
        <taxon>metagenomes</taxon>
        <taxon>ecological metagenomes</taxon>
    </lineage>
</organism>
<comment type="caution">
    <text evidence="1">The sequence shown here is derived from an EMBL/GenBank/DDBJ whole genome shotgun (WGS) entry which is preliminary data.</text>
</comment>
<sequence>MVRDALEDYAEFASIWSTSSNPILKHAVASGDLAILIAANVIGDELRTLRDELGGRRFTPAAPRVSLK</sequence>
<gene>
    <name evidence="1" type="ORF">LCGC14_1289650</name>
</gene>
<dbReference type="AlphaFoldDB" id="A0A0F9NVT4"/>
<name>A0A0F9NVT4_9ZZZZ</name>